<evidence type="ECO:0000313" key="2">
    <source>
        <dbReference type="Proteomes" id="UP000198649"/>
    </source>
</evidence>
<organism evidence="1 2">
    <name type="scientific">Nocardioides psychrotolerans</name>
    <dbReference type="NCBI Taxonomy" id="1005945"/>
    <lineage>
        <taxon>Bacteria</taxon>
        <taxon>Bacillati</taxon>
        <taxon>Actinomycetota</taxon>
        <taxon>Actinomycetes</taxon>
        <taxon>Propionibacteriales</taxon>
        <taxon>Nocardioidaceae</taxon>
        <taxon>Nocardioides</taxon>
    </lineage>
</organism>
<evidence type="ECO:0000313" key="1">
    <source>
        <dbReference type="EMBL" id="SFI03658.1"/>
    </source>
</evidence>
<gene>
    <name evidence="1" type="ORF">SAMN05216561_104118</name>
</gene>
<keyword evidence="2" id="KW-1185">Reference proteome</keyword>
<name>A0A1I3EXI4_9ACTN</name>
<reference evidence="1 2" key="1">
    <citation type="submission" date="2016-10" db="EMBL/GenBank/DDBJ databases">
        <authorList>
            <person name="de Groot N.N."/>
        </authorList>
    </citation>
    <scope>NUCLEOTIDE SEQUENCE [LARGE SCALE GENOMIC DNA]</scope>
    <source>
        <strain evidence="1 2">CGMCC 1.11156</strain>
    </source>
</reference>
<accession>A0A1I3EXI4</accession>
<sequence length="143" mass="15793">MNVLRFVVVAVESGAKALVPAIDGQSLIELVAVFEAQRGYEPSGGYAGIIPAHFNFGDLRLYYEAREERQWPSPHHAWLLGCDCGEVGCWPLTARIAITATEVTWSDFGQEHRPDWDFQGFGPFAFEREQYATAVSSAVEALG</sequence>
<dbReference type="EMBL" id="FOQG01000004">
    <property type="protein sequence ID" value="SFI03658.1"/>
    <property type="molecule type" value="Genomic_DNA"/>
</dbReference>
<proteinExistence type="predicted"/>
<protein>
    <submittedName>
        <fullName evidence="1">Uncharacterized protein</fullName>
    </submittedName>
</protein>
<dbReference type="Proteomes" id="UP000198649">
    <property type="component" value="Unassembled WGS sequence"/>
</dbReference>
<dbReference type="AlphaFoldDB" id="A0A1I3EXI4"/>
<dbReference type="STRING" id="1005945.SAMN05216561_104118"/>